<feature type="domain" description="C2H2-type" evidence="8">
    <location>
        <begin position="713"/>
        <end position="740"/>
    </location>
</feature>
<dbReference type="InterPro" id="IPR021109">
    <property type="entry name" value="Peptidase_aspartic_dom_sf"/>
</dbReference>
<evidence type="ECO:0000256" key="2">
    <source>
        <dbReference type="ARBA" id="ARBA00022771"/>
    </source>
</evidence>
<dbReference type="PANTHER" id="PTHR23235">
    <property type="entry name" value="KRUEPPEL-LIKE TRANSCRIPTION FACTOR"/>
    <property type="match status" value="1"/>
</dbReference>
<organism evidence="9 10">
    <name type="scientific">Lachnellula cervina</name>
    <dbReference type="NCBI Taxonomy" id="1316786"/>
    <lineage>
        <taxon>Eukaryota</taxon>
        <taxon>Fungi</taxon>
        <taxon>Dikarya</taxon>
        <taxon>Ascomycota</taxon>
        <taxon>Pezizomycotina</taxon>
        <taxon>Leotiomycetes</taxon>
        <taxon>Helotiales</taxon>
        <taxon>Lachnaceae</taxon>
        <taxon>Lachnellula</taxon>
    </lineage>
</organism>
<evidence type="ECO:0000256" key="7">
    <source>
        <dbReference type="SAM" id="SignalP"/>
    </source>
</evidence>
<dbReference type="PROSITE" id="PS00028">
    <property type="entry name" value="ZINC_FINGER_C2H2_1"/>
    <property type="match status" value="2"/>
</dbReference>
<dbReference type="PROSITE" id="PS50157">
    <property type="entry name" value="ZINC_FINGER_C2H2_2"/>
    <property type="match status" value="2"/>
</dbReference>
<feature type="signal peptide" evidence="7">
    <location>
        <begin position="1"/>
        <end position="25"/>
    </location>
</feature>
<dbReference type="Proteomes" id="UP000481288">
    <property type="component" value="Unassembled WGS sequence"/>
</dbReference>
<evidence type="ECO:0000313" key="10">
    <source>
        <dbReference type="Proteomes" id="UP000481288"/>
    </source>
</evidence>
<keyword evidence="6" id="KW-0812">Transmembrane</keyword>
<gene>
    <name evidence="9" type="primary">zas1_0</name>
    <name evidence="9" type="ORF">LCER1_G000930</name>
</gene>
<dbReference type="SMART" id="SM00355">
    <property type="entry name" value="ZnF_C2H2"/>
    <property type="match status" value="2"/>
</dbReference>
<evidence type="ECO:0000259" key="8">
    <source>
        <dbReference type="PROSITE" id="PS50157"/>
    </source>
</evidence>
<accession>A0A7D8YR49</accession>
<sequence length="857" mass="93338">MSVTGVMTSLLLFLFALSLPEITNAAVPAGPIPRSVTWAPRSYGVEGPWWAVRTQLGTPPQIIDLLPGGSFQSVVFGSHLCSTFCDADTAGLFDSDASSTAFTQTGPPVGTNGTNFMSRGINESYVFDTMSPVANIEGAPDVHIPSFDMVVWTAGFNEFPGGLKYGLQIGNLALGGTDINQSWPNGGKPRANGTLVPSFLFGAGITPSNSYGLHVGSVAMGIPPSLYIGGYEQSRVLGVVTAQSYGLNFFPIDLLDISIGVAVGNSPFDFSSKAGLLAQGNASIGPALQVHVDYNPPYINLPRSTCDAIAAELPVHFEASLGLYLWNTTNPNYTTIVTSPSFLGFTFRLNDSISQNMTINVPFSLLNLTLTPPAVTQPTAYLPCSPVSDVGIPNLGRAFAQAAFIGVNWQTDGQGTWFMAQAPGPNTPSAPEGIATSMQASDRFVVPSTDNWVDTWKSTWKPIGVDTVHVNSTTPGASASSSSKSASASAPSSRVSPGAIAGIAIGALCGVVLIGIVVWSIVRRVKNNRLGTGWPFGIQSPRYPPPVDAYHGSRRDGGFVPQEVQGSVVPAAQQAPTQQQTKYYHLEELQGDRIHPAKQNTKYFRMELPGDHAYELQIIDRSKRNTILKLVSSYKTNAKDPPTSAFLQCLLSKIVLSHRFQATLDPYILQVKYVFVMASKAHRFLCEHSGCQKSYLRLEHLNRHKLTHKERAFACYFCKRQFTRNDLLQVHIRRHEDRAMEIVEKQRGTSPPHQGHREDLLRKTNPLWDENSFTLDLRGAPILKPPIDLNTEIHTTAEPKFHQDQDQELKSMKSDIHSLFQFTRDQLKNDSTDAGREGNQILDRLSNNSVFVSFLKG</sequence>
<keyword evidence="3" id="KW-0862">Zinc</keyword>
<evidence type="ECO:0000256" key="3">
    <source>
        <dbReference type="ARBA" id="ARBA00022833"/>
    </source>
</evidence>
<reference evidence="9 10" key="1">
    <citation type="submission" date="2018-05" db="EMBL/GenBank/DDBJ databases">
        <title>Whole genome sequencing for identification of molecular markers to develop diagnostic detection tools for the regulated plant pathogen Lachnellula willkommii.</title>
        <authorList>
            <person name="Giroux E."/>
            <person name="Bilodeau G."/>
        </authorList>
    </citation>
    <scope>NUCLEOTIDE SEQUENCE [LARGE SCALE GENOMIC DNA]</scope>
    <source>
        <strain evidence="9 10">CBS 625.97</strain>
    </source>
</reference>
<comment type="caution">
    <text evidence="9">The sequence shown here is derived from an EMBL/GenBank/DDBJ whole genome shotgun (WGS) entry which is preliminary data.</text>
</comment>
<keyword evidence="6" id="KW-1133">Transmembrane helix</keyword>
<dbReference type="InterPro" id="IPR036236">
    <property type="entry name" value="Znf_C2H2_sf"/>
</dbReference>
<feature type="transmembrane region" description="Helical" evidence="6">
    <location>
        <begin position="499"/>
        <end position="522"/>
    </location>
</feature>
<protein>
    <submittedName>
        <fullName evidence="9">Zinc finger protein zas1</fullName>
    </submittedName>
</protein>
<dbReference type="SUPFAM" id="SSF57667">
    <property type="entry name" value="beta-beta-alpha zinc fingers"/>
    <property type="match status" value="1"/>
</dbReference>
<keyword evidence="10" id="KW-1185">Reference proteome</keyword>
<feature type="chain" id="PRO_5028863922" evidence="7">
    <location>
        <begin position="26"/>
        <end position="857"/>
    </location>
</feature>
<dbReference type="OrthoDB" id="4074350at2759"/>
<evidence type="ECO:0000256" key="1">
    <source>
        <dbReference type="ARBA" id="ARBA00022723"/>
    </source>
</evidence>
<feature type="domain" description="C2H2-type" evidence="8">
    <location>
        <begin position="684"/>
        <end position="708"/>
    </location>
</feature>
<evidence type="ECO:0000313" key="9">
    <source>
        <dbReference type="EMBL" id="TVY58396.1"/>
    </source>
</evidence>
<name>A0A7D8YR49_9HELO</name>
<feature type="region of interest" description="Disordered" evidence="5">
    <location>
        <begin position="473"/>
        <end position="492"/>
    </location>
</feature>
<feature type="compositionally biased region" description="Low complexity" evidence="5">
    <location>
        <begin position="477"/>
        <end position="492"/>
    </location>
</feature>
<evidence type="ECO:0000256" key="4">
    <source>
        <dbReference type="PROSITE-ProRule" id="PRU00042"/>
    </source>
</evidence>
<evidence type="ECO:0000256" key="5">
    <source>
        <dbReference type="SAM" id="MobiDB-lite"/>
    </source>
</evidence>
<keyword evidence="7" id="KW-0732">Signal</keyword>
<dbReference type="Gene3D" id="3.30.160.60">
    <property type="entry name" value="Classic Zinc Finger"/>
    <property type="match status" value="1"/>
</dbReference>
<dbReference type="GO" id="GO:0008270">
    <property type="term" value="F:zinc ion binding"/>
    <property type="evidence" value="ECO:0007669"/>
    <property type="project" value="UniProtKB-KW"/>
</dbReference>
<dbReference type="SUPFAM" id="SSF50630">
    <property type="entry name" value="Acid proteases"/>
    <property type="match status" value="1"/>
</dbReference>
<evidence type="ECO:0000256" key="6">
    <source>
        <dbReference type="SAM" id="Phobius"/>
    </source>
</evidence>
<dbReference type="EMBL" id="QGMG01000043">
    <property type="protein sequence ID" value="TVY58396.1"/>
    <property type="molecule type" value="Genomic_DNA"/>
</dbReference>
<keyword evidence="1" id="KW-0479">Metal-binding</keyword>
<proteinExistence type="predicted"/>
<dbReference type="AlphaFoldDB" id="A0A7D8YR49"/>
<keyword evidence="2 4" id="KW-0863">Zinc-finger</keyword>
<keyword evidence="6" id="KW-0472">Membrane</keyword>
<dbReference type="Gene3D" id="2.40.70.10">
    <property type="entry name" value="Acid Proteases"/>
    <property type="match status" value="1"/>
</dbReference>
<dbReference type="InterPro" id="IPR013087">
    <property type="entry name" value="Znf_C2H2_type"/>
</dbReference>